<accession>A0A0G1USP9</accession>
<organism evidence="1 2">
    <name type="scientific">Candidatus Beckwithbacteria bacterium GW2011_GWB1_47_15</name>
    <dbReference type="NCBI Taxonomy" id="1618371"/>
    <lineage>
        <taxon>Bacteria</taxon>
        <taxon>Candidatus Beckwithiibacteriota</taxon>
    </lineage>
</organism>
<dbReference type="Proteomes" id="UP000033860">
    <property type="component" value="Unassembled WGS sequence"/>
</dbReference>
<evidence type="ECO:0000313" key="2">
    <source>
        <dbReference type="Proteomes" id="UP000033860"/>
    </source>
</evidence>
<comment type="caution">
    <text evidence="1">The sequence shown here is derived from an EMBL/GenBank/DDBJ whole genome shotgun (WGS) entry which is preliminary data.</text>
</comment>
<reference evidence="1 2" key="1">
    <citation type="journal article" date="2015" name="Nature">
        <title>rRNA introns, odd ribosomes, and small enigmatic genomes across a large radiation of phyla.</title>
        <authorList>
            <person name="Brown C.T."/>
            <person name="Hug L.A."/>
            <person name="Thomas B.C."/>
            <person name="Sharon I."/>
            <person name="Castelle C.J."/>
            <person name="Singh A."/>
            <person name="Wilkins M.J."/>
            <person name="Williams K.H."/>
            <person name="Banfield J.F."/>
        </authorList>
    </citation>
    <scope>NUCLEOTIDE SEQUENCE [LARGE SCALE GENOMIC DNA]</scope>
</reference>
<evidence type="ECO:0000313" key="1">
    <source>
        <dbReference type="EMBL" id="KKU60755.1"/>
    </source>
</evidence>
<dbReference type="AlphaFoldDB" id="A0A0G1USP9"/>
<sequence>MNRDQTKSVIEDSLSLFELNDRLLTAAGKHFNSFTAPSKTRKTDILLALIAKAIRSHSATVILCKSGYGMEADSIVRSMFEDLVNLTYILNETKRDTRARRYIEHIQVQQFFMLDYAKNKRRLKKEFPLDIYQARLKAKIQFYKRYKRPDKYKWSGYSFKELCKKTGCSWEYDVFYNLASQHAHSQPIVLNQLVSAKIDDVTTFSAGPQTKGQENNLIGAFDMLRRIMEVAAKYFGKQGLLTELSVLKDELNKSVALVNKEKITS</sequence>
<name>A0A0G1USP9_9BACT</name>
<dbReference type="Pfam" id="PF18928">
    <property type="entry name" value="DUF5677"/>
    <property type="match status" value="1"/>
</dbReference>
<dbReference type="InterPro" id="IPR043733">
    <property type="entry name" value="DUF5677"/>
</dbReference>
<gene>
    <name evidence="1" type="ORF">UX85_C0007G0042</name>
</gene>
<protein>
    <submittedName>
        <fullName evidence="1">Uncharacterized protein</fullName>
    </submittedName>
</protein>
<proteinExistence type="predicted"/>
<dbReference type="EMBL" id="LCNT01000007">
    <property type="protein sequence ID" value="KKU60755.1"/>
    <property type="molecule type" value="Genomic_DNA"/>
</dbReference>